<dbReference type="OrthoDB" id="5843068at2759"/>
<feature type="region of interest" description="Disordered" evidence="1">
    <location>
        <begin position="322"/>
        <end position="362"/>
    </location>
</feature>
<reference evidence="2 3" key="2">
    <citation type="submission" date="2018-11" db="EMBL/GenBank/DDBJ databases">
        <authorList>
            <consortium name="Pathogen Informatics"/>
        </authorList>
    </citation>
    <scope>NUCLEOTIDE SEQUENCE [LARGE SCALE GENOMIC DNA]</scope>
    <source>
        <strain evidence="2 3">Costa Rica</strain>
    </source>
</reference>
<protein>
    <submittedName>
        <fullName evidence="4">FLYWCH-type domain-containing protein</fullName>
    </submittedName>
</protein>
<gene>
    <name evidence="2" type="ORF">ACOC_LOCUS145</name>
</gene>
<feature type="compositionally biased region" description="Polar residues" evidence="1">
    <location>
        <begin position="59"/>
        <end position="81"/>
    </location>
</feature>
<dbReference type="WBParaSite" id="ACOC_0000014401-mRNA-1">
    <property type="protein sequence ID" value="ACOC_0000014401-mRNA-1"/>
    <property type="gene ID" value="ACOC_0000014401"/>
</dbReference>
<evidence type="ECO:0000313" key="3">
    <source>
        <dbReference type="Proteomes" id="UP000267027"/>
    </source>
</evidence>
<name>A0A0R3P9N3_ANGCS</name>
<dbReference type="Proteomes" id="UP000267027">
    <property type="component" value="Unassembled WGS sequence"/>
</dbReference>
<dbReference type="AlphaFoldDB" id="A0A0R3P9N3"/>
<sequence length="362" mass="40699">MAVTEDNALTSLHQFIAATQPLQRSPDKIPLMDDIMGAMLQQIPTFNYPTPVDAKPAGSSDSDTPRNQSPNSDGQTETQPAFSGKEPRPYRQEPWHECFTTLHKAEFDALIYSLYVMMRDDKKLDGYEYYECINRLQSKCRYRVRARRMNEFIIVEERGAHNHAMEPVGTPGTHAGLPKTLREIVDRSFYEDWNNAVRQEKLEEEVRRLGLPHNPRLGRQVDNRIAYLRRVKNLNEMKRIQDQGGQLPELTPEIQAQLIALVMGGAGLVQLNEQTPDEQAALSAIISALSTGSNMPLIPPNPFINNDLSSISTNLLSSSEVYSTNDNSSSNSKVDDVDEVVGMDDDDDCSTEDDQLQIDNDS</sequence>
<proteinExistence type="predicted"/>
<evidence type="ECO:0000313" key="2">
    <source>
        <dbReference type="EMBL" id="VDM51730.1"/>
    </source>
</evidence>
<organism evidence="4">
    <name type="scientific">Angiostrongylus costaricensis</name>
    <name type="common">Nematode worm</name>
    <dbReference type="NCBI Taxonomy" id="334426"/>
    <lineage>
        <taxon>Eukaryota</taxon>
        <taxon>Metazoa</taxon>
        <taxon>Ecdysozoa</taxon>
        <taxon>Nematoda</taxon>
        <taxon>Chromadorea</taxon>
        <taxon>Rhabditida</taxon>
        <taxon>Rhabditina</taxon>
        <taxon>Rhabditomorpha</taxon>
        <taxon>Strongyloidea</taxon>
        <taxon>Metastrongylidae</taxon>
        <taxon>Angiostrongylus</taxon>
    </lineage>
</organism>
<evidence type="ECO:0000256" key="1">
    <source>
        <dbReference type="SAM" id="MobiDB-lite"/>
    </source>
</evidence>
<feature type="compositionally biased region" description="Acidic residues" evidence="1">
    <location>
        <begin position="336"/>
        <end position="362"/>
    </location>
</feature>
<accession>A0A0R3P9N3</accession>
<feature type="compositionally biased region" description="Low complexity" evidence="1">
    <location>
        <begin position="322"/>
        <end position="332"/>
    </location>
</feature>
<reference evidence="4" key="1">
    <citation type="submission" date="2017-02" db="UniProtKB">
        <authorList>
            <consortium name="WormBaseParasite"/>
        </authorList>
    </citation>
    <scope>IDENTIFICATION</scope>
</reference>
<evidence type="ECO:0000313" key="4">
    <source>
        <dbReference type="WBParaSite" id="ACOC_0000014401-mRNA-1"/>
    </source>
</evidence>
<dbReference type="EMBL" id="UYYA01000011">
    <property type="protein sequence ID" value="VDM51730.1"/>
    <property type="molecule type" value="Genomic_DNA"/>
</dbReference>
<keyword evidence="3" id="KW-1185">Reference proteome</keyword>
<feature type="region of interest" description="Disordered" evidence="1">
    <location>
        <begin position="47"/>
        <end position="90"/>
    </location>
</feature>